<protein>
    <submittedName>
        <fullName evidence="1">(Atlantic silverside) hypothetical protein</fullName>
    </submittedName>
</protein>
<sequence>MAACSLRRFSVVAFIFSEPSPNGQLLGLDEGVLQLCGQHGLRKLPEELLHQTCHVTGEGGGQALLSRVQFSLSRQNTKHSPVIGFPPAQRALGGNKIISQVPSGQIQTHDGMWESVTLIDGDIVGYTITRVQHNTFSKQKRQVNKEGGVLLGGHAQLIVKVYLVAGPSNNGWEDSTRSIISSKPSLDQARAIVAHKCGKLANVLTKVRWYTDASTGTKAHGPAELLLPPGGRLQQRNVMTFHLRRRNAARNSHAPVSVLLWSTEVSPKCTHYDETLPQRAVNLDL</sequence>
<dbReference type="Proteomes" id="UP000677803">
    <property type="component" value="Unassembled WGS sequence"/>
</dbReference>
<reference evidence="1" key="1">
    <citation type="submission" date="2021-05" db="EMBL/GenBank/DDBJ databases">
        <authorList>
            <person name="Tigano A."/>
        </authorList>
    </citation>
    <scope>NUCLEOTIDE SEQUENCE</scope>
</reference>
<dbReference type="EMBL" id="CAJRST010002224">
    <property type="protein sequence ID" value="CAG5866313.1"/>
    <property type="molecule type" value="Genomic_DNA"/>
</dbReference>
<name>A0A8S4ACC3_9TELE</name>
<proteinExistence type="predicted"/>
<accession>A0A8S4ACC3</accession>
<keyword evidence="2" id="KW-1185">Reference proteome</keyword>
<evidence type="ECO:0000313" key="1">
    <source>
        <dbReference type="EMBL" id="CAG5866313.1"/>
    </source>
</evidence>
<evidence type="ECO:0000313" key="2">
    <source>
        <dbReference type="Proteomes" id="UP000677803"/>
    </source>
</evidence>
<dbReference type="OrthoDB" id="10266825at2759"/>
<comment type="caution">
    <text evidence="1">The sequence shown here is derived from an EMBL/GenBank/DDBJ whole genome shotgun (WGS) entry which is preliminary data.</text>
</comment>
<dbReference type="AlphaFoldDB" id="A0A8S4ACC3"/>
<gene>
    <name evidence="1" type="ORF">MMEN_LOCUS3056</name>
</gene>
<organism evidence="1 2">
    <name type="scientific">Menidia menidia</name>
    <name type="common">Atlantic silverside</name>
    <dbReference type="NCBI Taxonomy" id="238744"/>
    <lineage>
        <taxon>Eukaryota</taxon>
        <taxon>Metazoa</taxon>
        <taxon>Chordata</taxon>
        <taxon>Craniata</taxon>
        <taxon>Vertebrata</taxon>
        <taxon>Euteleostomi</taxon>
        <taxon>Actinopterygii</taxon>
        <taxon>Neopterygii</taxon>
        <taxon>Teleostei</taxon>
        <taxon>Neoteleostei</taxon>
        <taxon>Acanthomorphata</taxon>
        <taxon>Ovalentaria</taxon>
        <taxon>Atherinomorphae</taxon>
        <taxon>Atheriniformes</taxon>
        <taxon>Atherinopsidae</taxon>
        <taxon>Menidiinae</taxon>
        <taxon>Menidia</taxon>
    </lineage>
</organism>